<proteinExistence type="predicted"/>
<dbReference type="EMBL" id="VEVO01000010">
    <property type="protein sequence ID" value="KAF0035762.1"/>
    <property type="molecule type" value="Genomic_DNA"/>
</dbReference>
<evidence type="ECO:0000313" key="1">
    <source>
        <dbReference type="EMBL" id="KAF0035762.1"/>
    </source>
</evidence>
<gene>
    <name evidence="1" type="ORF">F2P81_011074</name>
</gene>
<protein>
    <submittedName>
        <fullName evidence="1">Uncharacterized protein</fullName>
    </submittedName>
</protein>
<dbReference type="Proteomes" id="UP000438429">
    <property type="component" value="Unassembled WGS sequence"/>
</dbReference>
<reference evidence="1 2" key="1">
    <citation type="submission" date="2019-06" db="EMBL/GenBank/DDBJ databases">
        <title>Draft genomes of female and male turbot (Scophthalmus maximus).</title>
        <authorList>
            <person name="Xu H."/>
            <person name="Xu X.-W."/>
            <person name="Shao C."/>
            <person name="Chen S."/>
        </authorList>
    </citation>
    <scope>NUCLEOTIDE SEQUENCE [LARGE SCALE GENOMIC DNA]</scope>
    <source>
        <strain evidence="1">Ysfricsl-2016a</strain>
        <tissue evidence="1">Blood</tissue>
    </source>
</reference>
<comment type="caution">
    <text evidence="1">The sequence shown here is derived from an EMBL/GenBank/DDBJ whole genome shotgun (WGS) entry which is preliminary data.</text>
</comment>
<organism evidence="1 2">
    <name type="scientific">Scophthalmus maximus</name>
    <name type="common">Turbot</name>
    <name type="synonym">Psetta maxima</name>
    <dbReference type="NCBI Taxonomy" id="52904"/>
    <lineage>
        <taxon>Eukaryota</taxon>
        <taxon>Metazoa</taxon>
        <taxon>Chordata</taxon>
        <taxon>Craniata</taxon>
        <taxon>Vertebrata</taxon>
        <taxon>Euteleostomi</taxon>
        <taxon>Actinopterygii</taxon>
        <taxon>Neopterygii</taxon>
        <taxon>Teleostei</taxon>
        <taxon>Neoteleostei</taxon>
        <taxon>Acanthomorphata</taxon>
        <taxon>Carangaria</taxon>
        <taxon>Pleuronectiformes</taxon>
        <taxon>Pleuronectoidei</taxon>
        <taxon>Scophthalmidae</taxon>
        <taxon>Scophthalmus</taxon>
    </lineage>
</organism>
<accession>A0A6A4T0J4</accession>
<evidence type="ECO:0000313" key="2">
    <source>
        <dbReference type="Proteomes" id="UP000438429"/>
    </source>
</evidence>
<dbReference type="AlphaFoldDB" id="A0A6A4T0J4"/>
<name>A0A6A4T0J4_SCOMX</name>
<sequence length="136" mass="15680">MFPRLEFSAELDLLHTRRLTPTQQRRRQQQEFHSLWTRSLRDTSILKEKGVSQTREFASAASQMMKKPRPLCDDGCDSLRTFGLGPVLQHCDKVQLGLRVSEGKRVLYTLRTVHGGGNINKKDKRLLIKLWSVGFT</sequence>